<dbReference type="AlphaFoldDB" id="A0A7N2QXY4"/>
<feature type="transmembrane region" description="Helical" evidence="1">
    <location>
        <begin position="6"/>
        <end position="28"/>
    </location>
</feature>
<name>A0A7N2QXY4_QUELO</name>
<keyword evidence="1" id="KW-0472">Membrane</keyword>
<sequence length="185" mass="20481">MGEGKGSTLVHVLVVVLSLVAFGFSIAAERRRSVPLRTQRVNTDHKNGLLRNRFSWAFISLLVVRFFLFHFNCNFAKSPLAAVTILTPTHIAAAGALLAAAKVVLPILYLDQELSQRIKLGHAHCFVVGLSSLSLSLPPWITTLVLEKSFGLVHRVAKIWTSHIGVFEKLWARMRPLRSSRSSSS</sequence>
<dbReference type="InParanoid" id="A0A7N2QXY4"/>
<dbReference type="Proteomes" id="UP000594261">
    <property type="component" value="Chromosome 1"/>
</dbReference>
<reference evidence="2 3" key="1">
    <citation type="journal article" date="2016" name="G3 (Bethesda)">
        <title>First Draft Assembly and Annotation of the Genome of a California Endemic Oak Quercus lobata Nee (Fagaceae).</title>
        <authorList>
            <person name="Sork V.L."/>
            <person name="Fitz-Gibbon S.T."/>
            <person name="Puiu D."/>
            <person name="Crepeau M."/>
            <person name="Gugger P.F."/>
            <person name="Sherman R."/>
            <person name="Stevens K."/>
            <person name="Langley C.H."/>
            <person name="Pellegrini M."/>
            <person name="Salzberg S.L."/>
        </authorList>
    </citation>
    <scope>NUCLEOTIDE SEQUENCE [LARGE SCALE GENOMIC DNA]</scope>
    <source>
        <strain evidence="2 3">cv. SW786</strain>
    </source>
</reference>
<evidence type="ECO:0000313" key="2">
    <source>
        <dbReference type="EnsemblPlants" id="QL01p042374:mrna"/>
    </source>
</evidence>
<accession>A0A7N2QXY4</accession>
<evidence type="ECO:0000256" key="1">
    <source>
        <dbReference type="SAM" id="Phobius"/>
    </source>
</evidence>
<organism evidence="2 3">
    <name type="scientific">Quercus lobata</name>
    <name type="common">Valley oak</name>
    <dbReference type="NCBI Taxonomy" id="97700"/>
    <lineage>
        <taxon>Eukaryota</taxon>
        <taxon>Viridiplantae</taxon>
        <taxon>Streptophyta</taxon>
        <taxon>Embryophyta</taxon>
        <taxon>Tracheophyta</taxon>
        <taxon>Spermatophyta</taxon>
        <taxon>Magnoliopsida</taxon>
        <taxon>eudicotyledons</taxon>
        <taxon>Gunneridae</taxon>
        <taxon>Pentapetalae</taxon>
        <taxon>rosids</taxon>
        <taxon>fabids</taxon>
        <taxon>Fagales</taxon>
        <taxon>Fagaceae</taxon>
        <taxon>Quercus</taxon>
    </lineage>
</organism>
<protein>
    <submittedName>
        <fullName evidence="2">Uncharacterized protein</fullName>
    </submittedName>
</protein>
<keyword evidence="1" id="KW-1133">Transmembrane helix</keyword>
<proteinExistence type="predicted"/>
<keyword evidence="1" id="KW-0812">Transmembrane</keyword>
<dbReference type="EMBL" id="LRBV02000001">
    <property type="status" value="NOT_ANNOTATED_CDS"/>
    <property type="molecule type" value="Genomic_DNA"/>
</dbReference>
<dbReference type="EnsemblPlants" id="QL01p042374:mrna">
    <property type="protein sequence ID" value="QL01p042374:mrna"/>
    <property type="gene ID" value="QL01p042374"/>
</dbReference>
<keyword evidence="3" id="KW-1185">Reference proteome</keyword>
<dbReference type="Gramene" id="QL01p042374:mrna">
    <property type="protein sequence ID" value="QL01p042374:mrna"/>
    <property type="gene ID" value="QL01p042374"/>
</dbReference>
<feature type="transmembrane region" description="Helical" evidence="1">
    <location>
        <begin position="91"/>
        <end position="110"/>
    </location>
</feature>
<reference evidence="2" key="2">
    <citation type="submission" date="2021-01" db="UniProtKB">
        <authorList>
            <consortium name="EnsemblPlants"/>
        </authorList>
    </citation>
    <scope>IDENTIFICATION</scope>
</reference>
<feature type="transmembrane region" description="Helical" evidence="1">
    <location>
        <begin position="54"/>
        <end position="71"/>
    </location>
</feature>
<feature type="transmembrane region" description="Helical" evidence="1">
    <location>
        <begin position="122"/>
        <end position="141"/>
    </location>
</feature>
<evidence type="ECO:0000313" key="3">
    <source>
        <dbReference type="Proteomes" id="UP000594261"/>
    </source>
</evidence>